<evidence type="ECO:0000313" key="4">
    <source>
        <dbReference type="Proteomes" id="UP001151071"/>
    </source>
</evidence>
<evidence type="ECO:0000256" key="1">
    <source>
        <dbReference type="SAM" id="MobiDB-lite"/>
    </source>
</evidence>
<dbReference type="InterPro" id="IPR014867">
    <property type="entry name" value="Spore_coat_CotH_CotH2/3/7"/>
</dbReference>
<reference evidence="3" key="1">
    <citation type="submission" date="2022-12" db="EMBL/GenBank/DDBJ databases">
        <title>Draft genome sequence of the thermophilic strain Brevibacillus thermoruber HT42, isolated from Los Humeros, Puebla, Mexico, with biotechnological potential.</title>
        <authorList>
            <person name="Lara Sanchez J."/>
            <person name="Solis Palacios R."/>
            <person name="Bustos Baena A.S."/>
            <person name="Ruz Baez A.E."/>
            <person name="Espinosa Luna G."/>
            <person name="Oliart Ros R.M."/>
        </authorList>
    </citation>
    <scope>NUCLEOTIDE SEQUENCE</scope>
    <source>
        <strain evidence="3">HT42</strain>
    </source>
</reference>
<dbReference type="PROSITE" id="PS51257">
    <property type="entry name" value="PROKAR_LIPOPROTEIN"/>
    <property type="match status" value="1"/>
</dbReference>
<protein>
    <submittedName>
        <fullName evidence="3">CotH kinase family protein</fullName>
    </submittedName>
</protein>
<dbReference type="EMBL" id="JAPYYP010000028">
    <property type="protein sequence ID" value="MDA5110239.1"/>
    <property type="molecule type" value="Genomic_DNA"/>
</dbReference>
<dbReference type="AlphaFoldDB" id="A0A9X3Z508"/>
<proteinExistence type="predicted"/>
<accession>A0A9X3Z508</accession>
<dbReference type="Proteomes" id="UP001151071">
    <property type="component" value="Unassembled WGS sequence"/>
</dbReference>
<keyword evidence="2" id="KW-0732">Signal</keyword>
<dbReference type="GO" id="GO:0016301">
    <property type="term" value="F:kinase activity"/>
    <property type="evidence" value="ECO:0007669"/>
    <property type="project" value="UniProtKB-KW"/>
</dbReference>
<dbReference type="RefSeq" id="WP_271140658.1">
    <property type="nucleotide sequence ID" value="NZ_JAPYYP010000028.1"/>
</dbReference>
<keyword evidence="4" id="KW-1185">Reference proteome</keyword>
<keyword evidence="3" id="KW-0808">Transferase</keyword>
<sequence>MKQTRRSGWLAVLLALSVAAAGGCTPDAEVSQPQEQGARSAVPPAGEYAPKLQENRLVYEKDQPGSVVHLYITVTEDNLTAERPMTWAELNRIANEADSTAERKLNVIVQEGTDQGPQKGMFGYGTSEPNASITLRGKSSIRAPQKSYKIKLFDNAGYWRDQRTINLNKHASDFTRLRNKLSFDYFKQLPDITSLRTQFVHLHVRDLTSGRAQAPFEDYGLYTQIEQPNKSFLRTHGLDPYGHLYKASNFEFFRYPDKLKTADDPAYDKQAFESVLEINGSNDHAKLLRMLDDVNDMSQDFDDVFDRHFDRDNFLTWMAANILMDNVDTSTQNFFLYSPLNAEKWYFLPWDYDGAFGYYGGPGGDPRERSLWQRGIQNYWGSMVANRFFKNPQNVEQLVAKVRELRAIINPENTRRMIETYKPVVSAYIRREPDIRYLPGRVDLYEQELERIIHLPVENEQAFIASLQAPMPYFLGDVEQANGTLTFRWGMSYDLQGDELTYRFQLAKEPSFARPLVDRDGLKGTSLVLNGIGKGHYFWRVTVKDAKGHIMTAFDNFFDENGSVYHGVRDFYVN</sequence>
<feature type="chain" id="PRO_5040903164" evidence="2">
    <location>
        <begin position="22"/>
        <end position="574"/>
    </location>
</feature>
<name>A0A9X3Z508_9BACL</name>
<organism evidence="3 4">
    <name type="scientific">Brevibacillus thermoruber</name>
    <dbReference type="NCBI Taxonomy" id="33942"/>
    <lineage>
        <taxon>Bacteria</taxon>
        <taxon>Bacillati</taxon>
        <taxon>Bacillota</taxon>
        <taxon>Bacilli</taxon>
        <taxon>Bacillales</taxon>
        <taxon>Paenibacillaceae</taxon>
        <taxon>Brevibacillus</taxon>
    </lineage>
</organism>
<evidence type="ECO:0000256" key="2">
    <source>
        <dbReference type="SAM" id="SignalP"/>
    </source>
</evidence>
<dbReference type="Pfam" id="PF08757">
    <property type="entry name" value="CotH"/>
    <property type="match status" value="1"/>
</dbReference>
<keyword evidence="3" id="KW-0418">Kinase</keyword>
<feature type="region of interest" description="Disordered" evidence="1">
    <location>
        <begin position="27"/>
        <end position="47"/>
    </location>
</feature>
<dbReference type="PANTHER" id="PTHR40050">
    <property type="entry name" value="INNER SPORE COAT PROTEIN H"/>
    <property type="match status" value="1"/>
</dbReference>
<comment type="caution">
    <text evidence="3">The sequence shown here is derived from an EMBL/GenBank/DDBJ whole genome shotgun (WGS) entry which is preliminary data.</text>
</comment>
<feature type="signal peptide" evidence="2">
    <location>
        <begin position="1"/>
        <end position="21"/>
    </location>
</feature>
<dbReference type="InterPro" id="IPR013783">
    <property type="entry name" value="Ig-like_fold"/>
</dbReference>
<evidence type="ECO:0000313" key="3">
    <source>
        <dbReference type="EMBL" id="MDA5110239.1"/>
    </source>
</evidence>
<dbReference type="Gene3D" id="2.60.40.10">
    <property type="entry name" value="Immunoglobulins"/>
    <property type="match status" value="1"/>
</dbReference>
<gene>
    <name evidence="3" type="ORF">O3V59_17870</name>
</gene>
<dbReference type="PANTHER" id="PTHR40050:SF1">
    <property type="entry name" value="INNER SPORE COAT PROTEIN H"/>
    <property type="match status" value="1"/>
</dbReference>